<dbReference type="InterPro" id="IPR002196">
    <property type="entry name" value="Glyco_hydro_24"/>
</dbReference>
<dbReference type="GO" id="GO:0031640">
    <property type="term" value="P:killing of cells of another organism"/>
    <property type="evidence" value="ECO:0007669"/>
    <property type="project" value="UniProtKB-KW"/>
</dbReference>
<dbReference type="EMBL" id="CP051206">
    <property type="protein sequence ID" value="QJB43265.1"/>
    <property type="molecule type" value="Genomic_DNA"/>
</dbReference>
<evidence type="ECO:0000256" key="2">
    <source>
        <dbReference type="ARBA" id="ARBA00022529"/>
    </source>
</evidence>
<keyword evidence="6 7" id="KW-0326">Glycosidase</keyword>
<dbReference type="InterPro" id="IPR005490">
    <property type="entry name" value="LD_TPept_cat_dom"/>
</dbReference>
<dbReference type="InterPro" id="IPR036365">
    <property type="entry name" value="PGBD-like_sf"/>
</dbReference>
<dbReference type="InterPro" id="IPR023347">
    <property type="entry name" value="Lysozyme_dom_sf"/>
</dbReference>
<evidence type="ECO:0000256" key="5">
    <source>
        <dbReference type="ARBA" id="ARBA00023200"/>
    </source>
</evidence>
<feature type="region of interest" description="Disordered" evidence="8">
    <location>
        <begin position="158"/>
        <end position="191"/>
    </location>
</feature>
<gene>
    <name evidence="9" type="ORF">HGD76_02495</name>
</gene>
<feature type="compositionally biased region" description="Low complexity" evidence="8">
    <location>
        <begin position="169"/>
        <end position="184"/>
    </location>
</feature>
<dbReference type="GO" id="GO:0009253">
    <property type="term" value="P:peptidoglycan catabolic process"/>
    <property type="evidence" value="ECO:0007669"/>
    <property type="project" value="InterPro"/>
</dbReference>
<keyword evidence="3 7" id="KW-0081">Bacteriolytic enzyme</keyword>
<keyword evidence="2 7" id="KW-0929">Antimicrobial</keyword>
<evidence type="ECO:0000313" key="10">
    <source>
        <dbReference type="Proteomes" id="UP000502433"/>
    </source>
</evidence>
<dbReference type="PANTHER" id="PTHR38107:SF3">
    <property type="entry name" value="LYSOZYME RRRD-RELATED"/>
    <property type="match status" value="1"/>
</dbReference>
<keyword evidence="4 7" id="KW-0378">Hydrolase</keyword>
<dbReference type="RefSeq" id="WP_168694859.1">
    <property type="nucleotide sequence ID" value="NZ_CP051206.1"/>
</dbReference>
<evidence type="ECO:0000256" key="6">
    <source>
        <dbReference type="ARBA" id="ARBA00023295"/>
    </source>
</evidence>
<dbReference type="Gene3D" id="1.10.530.40">
    <property type="match status" value="1"/>
</dbReference>
<dbReference type="HAMAP" id="MF_04110">
    <property type="entry name" value="ENDOLYSIN_T4"/>
    <property type="match status" value="1"/>
</dbReference>
<keyword evidence="5" id="KW-1035">Host cytoplasm</keyword>
<protein>
    <recommendedName>
        <fullName evidence="7">Lysozyme</fullName>
        <ecNumber evidence="7">3.2.1.17</ecNumber>
    </recommendedName>
</protein>
<evidence type="ECO:0000256" key="4">
    <source>
        <dbReference type="ARBA" id="ARBA00022801"/>
    </source>
</evidence>
<dbReference type="AlphaFoldDB" id="A0A6H2BUK5"/>
<dbReference type="InterPro" id="IPR034690">
    <property type="entry name" value="Endolysin_T4_type"/>
</dbReference>
<dbReference type="Proteomes" id="UP000502433">
    <property type="component" value="Chromosome"/>
</dbReference>
<dbReference type="GO" id="GO:0016998">
    <property type="term" value="P:cell wall macromolecule catabolic process"/>
    <property type="evidence" value="ECO:0007669"/>
    <property type="project" value="InterPro"/>
</dbReference>
<comment type="catalytic activity">
    <reaction evidence="1 7">
        <text>Hydrolysis of (1-&gt;4)-beta-linkages between N-acetylmuramic acid and N-acetyl-D-glucosamine residues in a peptidoglycan and between N-acetyl-D-glucosamine residues in chitodextrins.</text>
        <dbReference type="EC" id="3.2.1.17"/>
    </reaction>
</comment>
<evidence type="ECO:0000256" key="7">
    <source>
        <dbReference type="RuleBase" id="RU003788"/>
    </source>
</evidence>
<dbReference type="SUPFAM" id="SSF53955">
    <property type="entry name" value="Lysozyme-like"/>
    <property type="match status" value="1"/>
</dbReference>
<proteinExistence type="inferred from homology"/>
<sequence length="446" mass="49097">MKPSNECFSLIKKWEGLHKKRPDGLIEAYKDPVGIWTIGFGSIEHLDLNRPIQPGDVINLTTAERWLKMEVEQAAEDVDQLCRAALTQGMFDALVSFVYNIGIGAFGESTLLRKLNNDVDYEGAAREFDRWVHGTDNGTRTVLPGLVNRRNDEEALFRRDGLNPSVGNSASSTSVPTTTPTTSSVEERPYHPAPVPLPFTSALIVKGDVGDDCYILNCALAGLGFLRMTSQPNEFNDITKSAVELLQRREALSKIDGKVGQETKRAIENALRRARGLVPAPTPDRGVYCRLTRTSKDAYEGLKLCKLEFVHPTRGVVESLAVVSGAPGAQRFLLFSDPDSFPGSLQPIPQGSYIIGDIDWAGGKDNYNASHPHQNNGLGPVWVPFVGKQSDDRDAFGFHADWNWIKDGHSPGSAGCVCVNSINDLKELVRLLREFDPRLLVVDWGL</sequence>
<dbReference type="Gene3D" id="1.10.101.10">
    <property type="entry name" value="PGBD-like superfamily/PGBD"/>
    <property type="match status" value="1"/>
</dbReference>
<evidence type="ECO:0000256" key="8">
    <source>
        <dbReference type="SAM" id="MobiDB-lite"/>
    </source>
</evidence>
<organism evidence="9 10">
    <name type="scientific">Dolichospermum flos-aquae CCAP 1403/13F</name>
    <dbReference type="NCBI Taxonomy" id="315271"/>
    <lineage>
        <taxon>Bacteria</taxon>
        <taxon>Bacillati</taxon>
        <taxon>Cyanobacteriota</taxon>
        <taxon>Cyanophyceae</taxon>
        <taxon>Nostocales</taxon>
        <taxon>Aphanizomenonaceae</taxon>
        <taxon>Dolichospermum</taxon>
    </lineage>
</organism>
<reference evidence="9 10" key="2">
    <citation type="submission" date="2020-04" db="EMBL/GenBank/DDBJ databases">
        <authorList>
            <person name="Fomenkov A."/>
            <person name="Anton B.P."/>
            <person name="Roberts R.J."/>
        </authorList>
    </citation>
    <scope>NUCLEOTIDE SEQUENCE [LARGE SCALE GENOMIC DNA]</scope>
    <source>
        <strain evidence="9 10">CCAP 1403/13f</strain>
    </source>
</reference>
<dbReference type="GO" id="GO:0042742">
    <property type="term" value="P:defense response to bacterium"/>
    <property type="evidence" value="ECO:0007669"/>
    <property type="project" value="UniProtKB-KW"/>
</dbReference>
<evidence type="ECO:0000313" key="9">
    <source>
        <dbReference type="EMBL" id="QJB43265.1"/>
    </source>
</evidence>
<dbReference type="InterPro" id="IPR023346">
    <property type="entry name" value="Lysozyme-like_dom_sf"/>
</dbReference>
<dbReference type="GO" id="GO:0003796">
    <property type="term" value="F:lysozyme activity"/>
    <property type="evidence" value="ECO:0007669"/>
    <property type="project" value="UniProtKB-EC"/>
</dbReference>
<comment type="similarity">
    <text evidence="7">Belongs to the glycosyl hydrolase 24 family.</text>
</comment>
<dbReference type="GO" id="GO:0016740">
    <property type="term" value="F:transferase activity"/>
    <property type="evidence" value="ECO:0007669"/>
    <property type="project" value="InterPro"/>
</dbReference>
<dbReference type="CDD" id="cd16913">
    <property type="entry name" value="YkuD_like"/>
    <property type="match status" value="1"/>
</dbReference>
<dbReference type="InterPro" id="IPR033907">
    <property type="entry name" value="Endolysin_autolysin"/>
</dbReference>
<reference evidence="9 10" key="1">
    <citation type="submission" date="2020-04" db="EMBL/GenBank/DDBJ databases">
        <title>Genome-Wide Identification of 5-Methylcytosine Sites in Bacterial Genomes By High-Throughput Sequencing of MspJI Restriction Fragments.</title>
        <authorList>
            <person name="Wu V."/>
        </authorList>
    </citation>
    <scope>NUCLEOTIDE SEQUENCE [LARGE SCALE GENOMIC DNA]</scope>
    <source>
        <strain evidence="9 10">CCAP 1403/13f</strain>
    </source>
</reference>
<dbReference type="InterPro" id="IPR036366">
    <property type="entry name" value="PGBDSf"/>
</dbReference>
<dbReference type="SUPFAM" id="SSF47090">
    <property type="entry name" value="PGBD-like"/>
    <property type="match status" value="1"/>
</dbReference>
<name>A0A6H2BUK5_DOLFA</name>
<dbReference type="InterPro" id="IPR051018">
    <property type="entry name" value="Bacteriophage_GH24"/>
</dbReference>
<dbReference type="CDD" id="cd00737">
    <property type="entry name" value="lyz_endolysin_autolysin"/>
    <property type="match status" value="1"/>
</dbReference>
<accession>A0A6H2BUK5</accession>
<dbReference type="KEGG" id="dfs:HGD76_02495"/>
<dbReference type="PANTHER" id="PTHR38107">
    <property type="match status" value="1"/>
</dbReference>
<evidence type="ECO:0000256" key="1">
    <source>
        <dbReference type="ARBA" id="ARBA00000632"/>
    </source>
</evidence>
<dbReference type="EC" id="3.2.1.17" evidence="7"/>
<dbReference type="Pfam" id="PF00959">
    <property type="entry name" value="Phage_lysozyme"/>
    <property type="match status" value="1"/>
</dbReference>
<evidence type="ECO:0000256" key="3">
    <source>
        <dbReference type="ARBA" id="ARBA00022638"/>
    </source>
</evidence>